<evidence type="ECO:0000313" key="1">
    <source>
        <dbReference type="EMBL" id="MEC5387734.1"/>
    </source>
</evidence>
<dbReference type="EMBL" id="JAYXHS010000004">
    <property type="protein sequence ID" value="MEC5387734.1"/>
    <property type="molecule type" value="Genomic_DNA"/>
</dbReference>
<proteinExistence type="predicted"/>
<sequence length="356" mass="39225">MGGDMRFKAILALLVTASIASGQIRAETKKPLQISNTQAEILIAVASVQSINQIAEFGVRDLRKQVQTDLTSANLPEAIRLEIADIDSQLQQTDSALKQRRERLLASAHTALVGHLSKARGALSDEFEDLADTIELVAPMVSESLLQSILLAHLDRDLDTNIDRELGKVNADKFSERVGRARCMAHHLRTSAALLRNFSVIASNSKAPQEDFFRVVFEIVSNLWSPDISSENVTLNADLSEQDISQDEVATLAELWFREASRSSIRYCHDNPYASQRTRPIGCQTPILDGSREKWSAYAWASLSGTRDSILSAGSFVAKSSEPEIKLFRNATLINIYSARRFIAKVANAPSGCAKR</sequence>
<dbReference type="Proteomes" id="UP001331561">
    <property type="component" value="Unassembled WGS sequence"/>
</dbReference>
<dbReference type="RefSeq" id="WP_327600708.1">
    <property type="nucleotide sequence ID" value="NZ_JAYXHS010000004.1"/>
</dbReference>
<organism evidence="1 2">
    <name type="scientific">Uliginosibacterium silvisoli</name>
    <dbReference type="NCBI Taxonomy" id="3114758"/>
    <lineage>
        <taxon>Bacteria</taxon>
        <taxon>Pseudomonadati</taxon>
        <taxon>Pseudomonadota</taxon>
        <taxon>Betaproteobacteria</taxon>
        <taxon>Rhodocyclales</taxon>
        <taxon>Zoogloeaceae</taxon>
        <taxon>Uliginosibacterium</taxon>
    </lineage>
</organism>
<evidence type="ECO:0000313" key="2">
    <source>
        <dbReference type="Proteomes" id="UP001331561"/>
    </source>
</evidence>
<comment type="caution">
    <text evidence="1">The sequence shown here is derived from an EMBL/GenBank/DDBJ whole genome shotgun (WGS) entry which is preliminary data.</text>
</comment>
<protein>
    <submittedName>
        <fullName evidence="1">Uncharacterized protein</fullName>
    </submittedName>
</protein>
<gene>
    <name evidence="1" type="ORF">VVD49_18520</name>
</gene>
<name>A0ABU6K829_9RHOO</name>
<accession>A0ABU6K829</accession>
<reference evidence="1 2" key="1">
    <citation type="submission" date="2024-01" db="EMBL/GenBank/DDBJ databases">
        <title>Uliginosibacterium soil sp. nov.</title>
        <authorList>
            <person name="Lv Y."/>
        </authorList>
    </citation>
    <scope>NUCLEOTIDE SEQUENCE [LARGE SCALE GENOMIC DNA]</scope>
    <source>
        <strain evidence="1 2">H3</strain>
    </source>
</reference>
<keyword evidence="2" id="KW-1185">Reference proteome</keyword>